<dbReference type="HOGENOM" id="CLU_2118233_0_0_5"/>
<dbReference type="AlphaFoldDB" id="I4YQF6"/>
<evidence type="ECO:0000313" key="2">
    <source>
        <dbReference type="Proteomes" id="UP000003947"/>
    </source>
</evidence>
<proteinExistence type="predicted"/>
<dbReference type="EMBL" id="JH660646">
    <property type="protein sequence ID" value="EIM26198.1"/>
    <property type="molecule type" value="Genomic_DNA"/>
</dbReference>
<keyword evidence="2" id="KW-1185">Reference proteome</keyword>
<accession>I4YQF6</accession>
<reference evidence="1 2" key="1">
    <citation type="submission" date="2012-02" db="EMBL/GenBank/DDBJ databases">
        <title>Improved High-Quality Draft sequence of Microvirga sp. WSM3557.</title>
        <authorList>
            <consortium name="US DOE Joint Genome Institute"/>
            <person name="Lucas S."/>
            <person name="Han J."/>
            <person name="Lapidus A."/>
            <person name="Cheng J.-F."/>
            <person name="Goodwin L."/>
            <person name="Pitluck S."/>
            <person name="Peters L."/>
            <person name="Zhang X."/>
            <person name="Detter J.C."/>
            <person name="Han C."/>
            <person name="Tapia R."/>
            <person name="Land M."/>
            <person name="Hauser L."/>
            <person name="Kyrpides N."/>
            <person name="Ivanova N."/>
            <person name="Pagani I."/>
            <person name="Brau L."/>
            <person name="Yates R."/>
            <person name="O'Hara G."/>
            <person name="Rui T."/>
            <person name="Howieson J."/>
            <person name="Reeve W."/>
            <person name="Woyke T."/>
        </authorList>
    </citation>
    <scope>NUCLEOTIDE SEQUENCE [LARGE SCALE GENOMIC DNA]</scope>
    <source>
        <strain evidence="1 2">WSM3557</strain>
    </source>
</reference>
<dbReference type="PATRIC" id="fig|864069.3.peg.5548"/>
<organism evidence="1 2">
    <name type="scientific">Microvirga lotononidis</name>
    <dbReference type="NCBI Taxonomy" id="864069"/>
    <lineage>
        <taxon>Bacteria</taxon>
        <taxon>Pseudomonadati</taxon>
        <taxon>Pseudomonadota</taxon>
        <taxon>Alphaproteobacteria</taxon>
        <taxon>Hyphomicrobiales</taxon>
        <taxon>Methylobacteriaceae</taxon>
        <taxon>Microvirga</taxon>
    </lineage>
</organism>
<protein>
    <submittedName>
        <fullName evidence="1">Uncharacterized protein</fullName>
    </submittedName>
</protein>
<evidence type="ECO:0000313" key="1">
    <source>
        <dbReference type="EMBL" id="EIM26198.1"/>
    </source>
</evidence>
<dbReference type="Proteomes" id="UP000003947">
    <property type="component" value="Unassembled WGS sequence"/>
</dbReference>
<name>I4YQF6_9HYPH</name>
<gene>
    <name evidence="1" type="ORF">MicloDRAFT_00051560</name>
</gene>
<sequence>MVTPLMSSLYHYPAMSALNEETEPDRVFRLHEAFGVMCAIARMIWREETGYDASSAASPTVRWDGSVIALRDIRGHLEVIWASAAHQERYGALAELAWEAMSEPRTHVSHHLPS</sequence>